<evidence type="ECO:0000256" key="3">
    <source>
        <dbReference type="ARBA" id="ARBA00023054"/>
    </source>
</evidence>
<evidence type="ECO:0000256" key="2">
    <source>
        <dbReference type="ARBA" id="ARBA00013807"/>
    </source>
</evidence>
<dbReference type="GeneID" id="63718759"/>
<proteinExistence type="inferred from homology"/>
<dbReference type="GO" id="GO:0000149">
    <property type="term" value="F:SNARE binding"/>
    <property type="evidence" value="ECO:0007669"/>
    <property type="project" value="TreeGrafter"/>
</dbReference>
<dbReference type="GO" id="GO:0035493">
    <property type="term" value="P:SNARE complex assembly"/>
    <property type="evidence" value="ECO:0007669"/>
    <property type="project" value="TreeGrafter"/>
</dbReference>
<dbReference type="Pfam" id="PF10186">
    <property type="entry name" value="ATG14"/>
    <property type="match status" value="1"/>
</dbReference>
<dbReference type="EMBL" id="LAYC01000003">
    <property type="protein sequence ID" value="KYK54159.1"/>
    <property type="molecule type" value="Genomic_DNA"/>
</dbReference>
<protein>
    <recommendedName>
        <fullName evidence="2">Autophagy-related protein 14</fullName>
    </recommendedName>
</protein>
<comment type="similarity">
    <text evidence="1">Belongs to the ATG14 family.</text>
</comment>
<dbReference type="InParanoid" id="A0A151GAN9"/>
<evidence type="ECO:0000313" key="7">
    <source>
        <dbReference type="Proteomes" id="UP000076580"/>
    </source>
</evidence>
<evidence type="ECO:0000256" key="1">
    <source>
        <dbReference type="ARBA" id="ARBA00009574"/>
    </source>
</evidence>
<accession>A0A151GAN9</accession>
<dbReference type="AlphaFoldDB" id="A0A151GAN9"/>
<dbReference type="PANTHER" id="PTHR15157:SF13">
    <property type="entry name" value="AUTOPHAGY-RELATED PROTEIN 14"/>
    <property type="match status" value="1"/>
</dbReference>
<dbReference type="GO" id="GO:0032991">
    <property type="term" value="C:protein-containing complex"/>
    <property type="evidence" value="ECO:0007669"/>
    <property type="project" value="UniProtKB-ARBA"/>
</dbReference>
<dbReference type="GO" id="GO:0005768">
    <property type="term" value="C:endosome"/>
    <property type="evidence" value="ECO:0007669"/>
    <property type="project" value="TreeGrafter"/>
</dbReference>
<evidence type="ECO:0000256" key="5">
    <source>
        <dbReference type="SAM" id="MobiDB-lite"/>
    </source>
</evidence>
<keyword evidence="7" id="KW-1185">Reference proteome</keyword>
<dbReference type="GO" id="GO:0000323">
    <property type="term" value="C:lytic vacuole"/>
    <property type="evidence" value="ECO:0007669"/>
    <property type="project" value="TreeGrafter"/>
</dbReference>
<sequence length="482" mass="53878">MECDICRRGYDAHRLPFLCPVDARNRIYPGRIENVHLLLENERLQEQIHGLLSADGAKSSKDAVELSLAKQRLVEDRTSQILAAADKLRDEIRSAKEEIKARTTALARRRSDLASVSDGLQERWAKQQHEMDKSIQMASFRWSQCAEDTARTRSFLCTEAIRLYGLKRTRKSNTSRYDYHIGKIPVVDLTSMDSLAPEVISTSLAHVAHILLLVSHYLAVRLPAEITLPHGDYPHPTIFSLASSYRHRPPLPFSSGPVTTPSSAHARDSDTQHVPRPRPLFVDKPPAQLSKDDPAMYSFFLEGVTLLAYDIAWLCSCQGVSIGDKDSFEDICHIGRNLYTFVLSSQLQAYVRLPVKTANQGGHGHDGSVDVASSPSNWIGRYSHGTMYYYLGGVEGTEFVRTFKLPSPMKLADKLKKKLLGDAAGVDWEVLDDEAWKPDEAPNHDWTTKGKSHAIIDKLRDQGGKALPRTGSNGWTKVKPRA</sequence>
<comment type="caution">
    <text evidence="6">The sequence shown here is derived from an EMBL/GenBank/DDBJ whole genome shotgun (WGS) entry which is preliminary data.</text>
</comment>
<dbReference type="OrthoDB" id="16772at2759"/>
<dbReference type="InterPro" id="IPR018791">
    <property type="entry name" value="UV_resistance/autophagy_Atg14"/>
</dbReference>
<evidence type="ECO:0000256" key="4">
    <source>
        <dbReference type="SAM" id="Coils"/>
    </source>
</evidence>
<keyword evidence="3 4" id="KW-0175">Coiled coil</keyword>
<gene>
    <name evidence="6" type="ORF">DCS_06116</name>
</gene>
<dbReference type="Proteomes" id="UP000076580">
    <property type="component" value="Chromosome 03"/>
</dbReference>
<feature type="region of interest" description="Disordered" evidence="5">
    <location>
        <begin position="252"/>
        <end position="283"/>
    </location>
</feature>
<feature type="region of interest" description="Disordered" evidence="5">
    <location>
        <begin position="460"/>
        <end position="482"/>
    </location>
</feature>
<organism evidence="6 7">
    <name type="scientific">Drechmeria coniospora</name>
    <name type="common">Nematophagous fungus</name>
    <name type="synonym">Meria coniospora</name>
    <dbReference type="NCBI Taxonomy" id="98403"/>
    <lineage>
        <taxon>Eukaryota</taxon>
        <taxon>Fungi</taxon>
        <taxon>Dikarya</taxon>
        <taxon>Ascomycota</taxon>
        <taxon>Pezizomycotina</taxon>
        <taxon>Sordariomycetes</taxon>
        <taxon>Hypocreomycetidae</taxon>
        <taxon>Hypocreales</taxon>
        <taxon>Ophiocordycipitaceae</taxon>
        <taxon>Drechmeria</taxon>
    </lineage>
</organism>
<evidence type="ECO:0000313" key="6">
    <source>
        <dbReference type="EMBL" id="KYK54159.1"/>
    </source>
</evidence>
<feature type="coiled-coil region" evidence="4">
    <location>
        <begin position="78"/>
        <end position="105"/>
    </location>
</feature>
<dbReference type="RefSeq" id="XP_040653511.1">
    <property type="nucleotide sequence ID" value="XM_040803407.1"/>
</dbReference>
<name>A0A151GAN9_DRECN</name>
<reference evidence="6 7" key="1">
    <citation type="journal article" date="2016" name="Sci. Rep.">
        <title>Insights into Adaptations to a Near-Obligate Nematode Endoparasitic Lifestyle from the Finished Genome of Drechmeria coniospora.</title>
        <authorList>
            <person name="Zhang L."/>
            <person name="Zhou Z."/>
            <person name="Guo Q."/>
            <person name="Fokkens L."/>
            <person name="Miskei M."/>
            <person name="Pocsi I."/>
            <person name="Zhang W."/>
            <person name="Chen M."/>
            <person name="Wang L."/>
            <person name="Sun Y."/>
            <person name="Donzelli B.G."/>
            <person name="Gibson D.M."/>
            <person name="Nelson D.R."/>
            <person name="Luo J.G."/>
            <person name="Rep M."/>
            <person name="Liu H."/>
            <person name="Yang S."/>
            <person name="Wang J."/>
            <person name="Krasnoff S.B."/>
            <person name="Xu Y."/>
            <person name="Molnar I."/>
            <person name="Lin M."/>
        </authorList>
    </citation>
    <scope>NUCLEOTIDE SEQUENCE [LARGE SCALE GENOMIC DNA]</scope>
    <source>
        <strain evidence="6 7">ARSEF 6962</strain>
    </source>
</reference>
<dbReference type="PANTHER" id="PTHR15157">
    <property type="entry name" value="UV RADIATION RESISTANCE-ASSOCIATED GENE PROTEIN"/>
    <property type="match status" value="1"/>
</dbReference>